<dbReference type="Proteomes" id="UP000540568">
    <property type="component" value="Unassembled WGS sequence"/>
</dbReference>
<dbReference type="AlphaFoldDB" id="A0A7W3J810"/>
<accession>A0A7W3J810</accession>
<organism evidence="1 2">
    <name type="scientific">Promicromonospora sukumoe</name>
    <dbReference type="NCBI Taxonomy" id="88382"/>
    <lineage>
        <taxon>Bacteria</taxon>
        <taxon>Bacillati</taxon>
        <taxon>Actinomycetota</taxon>
        <taxon>Actinomycetes</taxon>
        <taxon>Micrococcales</taxon>
        <taxon>Promicromonosporaceae</taxon>
        <taxon>Promicromonospora</taxon>
    </lineage>
</organism>
<name>A0A7W3J810_9MICO</name>
<dbReference type="EMBL" id="JACGWV010000001">
    <property type="protein sequence ID" value="MBA8807961.1"/>
    <property type="molecule type" value="Genomic_DNA"/>
</dbReference>
<evidence type="ECO:0000313" key="2">
    <source>
        <dbReference type="Proteomes" id="UP000540568"/>
    </source>
</evidence>
<protein>
    <submittedName>
        <fullName evidence="1">Uncharacterized protein</fullName>
    </submittedName>
</protein>
<keyword evidence="2" id="KW-1185">Reference proteome</keyword>
<evidence type="ECO:0000313" key="1">
    <source>
        <dbReference type="EMBL" id="MBA8807961.1"/>
    </source>
</evidence>
<gene>
    <name evidence="1" type="ORF">FHX71_001903</name>
</gene>
<dbReference type="RefSeq" id="WP_182615687.1">
    <property type="nucleotide sequence ID" value="NZ_BAAATF010000006.1"/>
</dbReference>
<proteinExistence type="predicted"/>
<comment type="caution">
    <text evidence="1">The sequence shown here is derived from an EMBL/GenBank/DDBJ whole genome shotgun (WGS) entry which is preliminary data.</text>
</comment>
<reference evidence="1 2" key="1">
    <citation type="submission" date="2020-07" db="EMBL/GenBank/DDBJ databases">
        <title>Sequencing the genomes of 1000 actinobacteria strains.</title>
        <authorList>
            <person name="Klenk H.-P."/>
        </authorList>
    </citation>
    <scope>NUCLEOTIDE SEQUENCE [LARGE SCALE GENOMIC DNA]</scope>
    <source>
        <strain evidence="1 2">DSM 44121</strain>
    </source>
</reference>
<sequence length="205" mass="21390">MGTYFEWVADLDATEADAPELGRRVVDTLVARGVLLREMSPDAALGGVGHLPGPAWADTIAGSGSGSDSGLGTVSGETPWGMSVTVGREVYDGGQGGVEAVTCPRCSVRRSFFGPPEEFGPTCSDEHGLRWFYDAAATWRDGGAADLECRACGVAAPVAEWSADDAALACLGLTFWGWDELRPEAIGWIAEATGGHRIVRGSGKV</sequence>